<dbReference type="EnsemblPlants" id="QL10p024490:mrna">
    <property type="protein sequence ID" value="QL10p024490:mrna"/>
    <property type="gene ID" value="QL10p024490"/>
</dbReference>
<name>A0A7N2RBW7_QUELO</name>
<evidence type="ECO:0000256" key="1">
    <source>
        <dbReference type="SAM" id="MobiDB-lite"/>
    </source>
</evidence>
<dbReference type="Gramene" id="QL10p024490:mrna">
    <property type="protein sequence ID" value="QL10p024490:mrna"/>
    <property type="gene ID" value="QL10p024490"/>
</dbReference>
<feature type="compositionally biased region" description="Basic and acidic residues" evidence="1">
    <location>
        <begin position="94"/>
        <end position="107"/>
    </location>
</feature>
<protein>
    <submittedName>
        <fullName evidence="2">Uncharacterized protein</fullName>
    </submittedName>
</protein>
<feature type="compositionally biased region" description="Polar residues" evidence="1">
    <location>
        <begin position="110"/>
        <end position="119"/>
    </location>
</feature>
<dbReference type="EMBL" id="LRBV02000010">
    <property type="status" value="NOT_ANNOTATED_CDS"/>
    <property type="molecule type" value="Genomic_DNA"/>
</dbReference>
<keyword evidence="3" id="KW-1185">Reference proteome</keyword>
<organism evidence="2 3">
    <name type="scientific">Quercus lobata</name>
    <name type="common">Valley oak</name>
    <dbReference type="NCBI Taxonomy" id="97700"/>
    <lineage>
        <taxon>Eukaryota</taxon>
        <taxon>Viridiplantae</taxon>
        <taxon>Streptophyta</taxon>
        <taxon>Embryophyta</taxon>
        <taxon>Tracheophyta</taxon>
        <taxon>Spermatophyta</taxon>
        <taxon>Magnoliopsida</taxon>
        <taxon>eudicotyledons</taxon>
        <taxon>Gunneridae</taxon>
        <taxon>Pentapetalae</taxon>
        <taxon>rosids</taxon>
        <taxon>fabids</taxon>
        <taxon>Fagales</taxon>
        <taxon>Fagaceae</taxon>
        <taxon>Quercus</taxon>
    </lineage>
</organism>
<evidence type="ECO:0000313" key="2">
    <source>
        <dbReference type="EnsemblPlants" id="QL10p024490:mrna"/>
    </source>
</evidence>
<dbReference type="AlphaFoldDB" id="A0A7N2RBW7"/>
<feature type="region of interest" description="Disordered" evidence="1">
    <location>
        <begin position="87"/>
        <end position="119"/>
    </location>
</feature>
<proteinExistence type="predicted"/>
<reference evidence="2" key="2">
    <citation type="submission" date="2021-01" db="UniProtKB">
        <authorList>
            <consortium name="EnsemblPlants"/>
        </authorList>
    </citation>
    <scope>IDENTIFICATION</scope>
</reference>
<accession>A0A7N2RBW7</accession>
<dbReference type="InParanoid" id="A0A7N2RBW7"/>
<dbReference type="Proteomes" id="UP000594261">
    <property type="component" value="Chromosome 10"/>
</dbReference>
<sequence>MVGVEAYLSIRRHASETGLSFFEDDDETENGEKLFLALLKVLCLPCSVSVRSYWKHELFILIFQKLGLAPEKNLLVTSMLTKSIDKYPQSTVQKPDEPEKAGEELEAHPNSVQMGSNLW</sequence>
<reference evidence="2 3" key="1">
    <citation type="journal article" date="2016" name="G3 (Bethesda)">
        <title>First Draft Assembly and Annotation of the Genome of a California Endemic Oak Quercus lobata Nee (Fagaceae).</title>
        <authorList>
            <person name="Sork V.L."/>
            <person name="Fitz-Gibbon S.T."/>
            <person name="Puiu D."/>
            <person name="Crepeau M."/>
            <person name="Gugger P.F."/>
            <person name="Sherman R."/>
            <person name="Stevens K."/>
            <person name="Langley C.H."/>
            <person name="Pellegrini M."/>
            <person name="Salzberg S.L."/>
        </authorList>
    </citation>
    <scope>NUCLEOTIDE SEQUENCE [LARGE SCALE GENOMIC DNA]</scope>
    <source>
        <strain evidence="2 3">cv. SW786</strain>
    </source>
</reference>
<evidence type="ECO:0000313" key="3">
    <source>
        <dbReference type="Proteomes" id="UP000594261"/>
    </source>
</evidence>